<proteinExistence type="predicted"/>
<accession>A0A1H8U274</accession>
<dbReference type="Proteomes" id="UP000199126">
    <property type="component" value="Unassembled WGS sequence"/>
</dbReference>
<name>A0A1H8U274_9EURY</name>
<sequence>MHSDELGNALFALLALADELNLDAGDALAESPTKYERRIEASGIAGSDE</sequence>
<evidence type="ECO:0000313" key="1">
    <source>
        <dbReference type="EMBL" id="SEO97372.1"/>
    </source>
</evidence>
<dbReference type="SUPFAM" id="SSF101386">
    <property type="entry name" value="all-alpha NTP pyrophosphatases"/>
    <property type="match status" value="1"/>
</dbReference>
<keyword evidence="2" id="KW-1185">Reference proteome</keyword>
<evidence type="ECO:0000313" key="2">
    <source>
        <dbReference type="Proteomes" id="UP000199126"/>
    </source>
</evidence>
<evidence type="ECO:0008006" key="3">
    <source>
        <dbReference type="Google" id="ProtNLM"/>
    </source>
</evidence>
<protein>
    <recommendedName>
        <fullName evidence="3">MazG nucleotide pyrophosphohydrolase domain-containing protein</fullName>
    </recommendedName>
</protein>
<gene>
    <name evidence="1" type="ORF">SAMN04487948_10990</name>
</gene>
<reference evidence="2" key="1">
    <citation type="submission" date="2016-10" db="EMBL/GenBank/DDBJ databases">
        <authorList>
            <person name="Varghese N."/>
            <person name="Submissions S."/>
        </authorList>
    </citation>
    <scope>NUCLEOTIDE SEQUENCE [LARGE SCALE GENOMIC DNA]</scope>
    <source>
        <strain evidence="2">CGMCC 1.10121</strain>
    </source>
</reference>
<dbReference type="EMBL" id="FODV01000009">
    <property type="protein sequence ID" value="SEO97372.1"/>
    <property type="molecule type" value="Genomic_DNA"/>
</dbReference>
<dbReference type="AlphaFoldDB" id="A0A1H8U274"/>
<dbReference type="Gene3D" id="1.10.287.1080">
    <property type="entry name" value="MazG-like"/>
    <property type="match status" value="1"/>
</dbReference>
<dbReference type="RefSeq" id="WP_244531554.1">
    <property type="nucleotide sequence ID" value="NZ_FODV01000009.1"/>
</dbReference>
<organism evidence="1 2">
    <name type="scientific">Halogranum amylolyticum</name>
    <dbReference type="NCBI Taxonomy" id="660520"/>
    <lineage>
        <taxon>Archaea</taxon>
        <taxon>Methanobacteriati</taxon>
        <taxon>Methanobacteriota</taxon>
        <taxon>Stenosarchaea group</taxon>
        <taxon>Halobacteria</taxon>
        <taxon>Halobacteriales</taxon>
        <taxon>Haloferacaceae</taxon>
    </lineage>
</organism>